<sequence>MPDNYQLEELLEYCKVVKGIPLCPSCAWELEFDLKNEKFVQKLKEKRYKDSENTIQKRE</sequence>
<dbReference type="EMBL" id="RAYQ01000048">
    <property type="protein sequence ID" value="RKI87052.1"/>
    <property type="molecule type" value="Genomic_DNA"/>
</dbReference>
<dbReference type="OrthoDB" id="9841100at2"/>
<dbReference type="RefSeq" id="WP_120472354.1">
    <property type="nucleotide sequence ID" value="NZ_RAYQ01000048.1"/>
</dbReference>
<reference evidence="1 2" key="1">
    <citation type="submission" date="2018-09" db="EMBL/GenBank/DDBJ databases">
        <title>Murine metabolic-syndrome-specific gut microbial biobank.</title>
        <authorList>
            <person name="Liu C."/>
        </authorList>
    </citation>
    <scope>NUCLEOTIDE SEQUENCE [LARGE SCALE GENOMIC DNA]</scope>
    <source>
        <strain evidence="1 2">0.1xD8-82</strain>
    </source>
</reference>
<protein>
    <submittedName>
        <fullName evidence="1">Uncharacterized protein</fullName>
    </submittedName>
</protein>
<dbReference type="AlphaFoldDB" id="A0A3A9A5W7"/>
<comment type="caution">
    <text evidence="1">The sequence shown here is derived from an EMBL/GenBank/DDBJ whole genome shotgun (WGS) entry which is preliminary data.</text>
</comment>
<evidence type="ECO:0000313" key="2">
    <source>
        <dbReference type="Proteomes" id="UP000280696"/>
    </source>
</evidence>
<accession>A0A3A9A5W7</accession>
<evidence type="ECO:0000313" key="1">
    <source>
        <dbReference type="EMBL" id="RKI87052.1"/>
    </source>
</evidence>
<proteinExistence type="predicted"/>
<name>A0A3A9A5W7_9FIRM</name>
<gene>
    <name evidence="1" type="ORF">D7V94_21705</name>
</gene>
<organism evidence="1 2">
    <name type="scientific">Parablautia intestinalis</name>
    <dbReference type="NCBI Taxonomy" id="2320100"/>
    <lineage>
        <taxon>Bacteria</taxon>
        <taxon>Bacillati</taxon>
        <taxon>Bacillota</taxon>
        <taxon>Clostridia</taxon>
        <taxon>Lachnospirales</taxon>
        <taxon>Lachnospiraceae</taxon>
        <taxon>Parablautia</taxon>
    </lineage>
</organism>
<dbReference type="Proteomes" id="UP000280696">
    <property type="component" value="Unassembled WGS sequence"/>
</dbReference>
<keyword evidence="2" id="KW-1185">Reference proteome</keyword>